<gene>
    <name evidence="2" type="ORF">PHATRDRAFT_49408</name>
</gene>
<feature type="compositionally biased region" description="Basic residues" evidence="1">
    <location>
        <begin position="1"/>
        <end position="11"/>
    </location>
</feature>
<sequence length="1026" mass="116279">MNSSGHRRLFRWNRDKHGDSFDASTEGGGSSHALPVSKSGSPVPSDSIPKSFAQSRINWESGKKYDESSQDFSGHRSRDDSVVETKLWRNKLTKNLRGKFSPRSGLQIRKRRDKKDLKEEAESRFLRTTSLSDVDDTLTRNDSRGWHKRNGHPRNLAHAKKRGDDSLEFARKQSPPSSTVFFEQGMYSAASVEELGYETMTGFTDAPKESDQQLEMKRANYGTGHSKRKFRLRPHHCFEKATYMTEEDIYSDSIEPSQSFEFLKSYLAPTAFTEPKGERDGKIEESYGSPETDGRVGALRVEVLGCVSLARQKPDVATYLVCGDSAFCTDVISGYRSPMWPSASKRAAVFPIHHAFSRLYIGVFDVKARKSNKQTDAFCGRVTVDICSLRPGTEYDITLALRASTFVYDRRRRGVVRLRFSLHWFSERGAILSYFNQPRSLVQACPLVSGSPVIPCAEPRTFRNLALTVHGQDLPGKYSRSAFRATMREFNLYQVNIRHLLKTSVIEAVLYEKPIVSFCLFLAGMHCVVSNSVHMVPPYFLAYLLIQLHESYQHYVQSSVYNCGYKPLTFFEVFQALIFNTTGRDRMFESISVAKQAKQRGNIRQHKQLADMDSDRGEGGLVTHPPDHQEFPFSDRDAYPNFGVDDALAPSLKKGRAIPKTDPSGYVDGISSDESGDADNDDETITTETGMDDSMFHLDMEGEDDGLEPDDHLELASQSNLPLAASNRRRIKLGPAQNTDTSAAVRVPPQIHLKKMENIFHKLSKKLSVELVAAPMDRNLGGTVDTSHLAMRGSLALTTEALQAQEKLGKKAIYDEFDRLLGLETRTANPVLRIASAFLGPLMRIIRNIFLRTHLENKAAKTPKEHREKTGNKDEAYPTEQRRDHKTSELQLGVSSNSRLDHRKVFFRKNTSRELSTDKPHLIGPLYQDERPVFSVQHGSVASRKLRPRSVAIPYNRLRKERFYDWPPDPTVSRATPLHFAYGEETERRRRDNIFSSDLVMSLQERDKNENRIFRQRLLEASLGEN</sequence>
<feature type="compositionally biased region" description="Basic and acidic residues" evidence="1">
    <location>
        <begin position="859"/>
        <end position="888"/>
    </location>
</feature>
<reference evidence="3" key="2">
    <citation type="submission" date="2008-08" db="EMBL/GenBank/DDBJ databases">
        <authorList>
            <consortium name="Diatom Consortium"/>
            <person name="Grigoriev I."/>
            <person name="Grimwood J."/>
            <person name="Kuo A."/>
            <person name="Otillar R.P."/>
            <person name="Salamov A."/>
            <person name="Detter J.C."/>
            <person name="Lindquist E."/>
            <person name="Shapiro H."/>
            <person name="Lucas S."/>
            <person name="Glavina del Rio T."/>
            <person name="Pitluck S."/>
            <person name="Rokhsar D."/>
            <person name="Bowler C."/>
        </authorList>
    </citation>
    <scope>GENOME REANNOTATION</scope>
    <source>
        <strain evidence="3">CCAP 1055/1</strain>
    </source>
</reference>
<dbReference type="GeneID" id="7195902"/>
<evidence type="ECO:0000313" key="2">
    <source>
        <dbReference type="EMBL" id="EEC44253.1"/>
    </source>
</evidence>
<evidence type="ECO:0000256" key="1">
    <source>
        <dbReference type="SAM" id="MobiDB-lite"/>
    </source>
</evidence>
<name>B7GAH7_PHATC</name>
<feature type="region of interest" description="Disordered" evidence="1">
    <location>
        <begin position="859"/>
        <end position="895"/>
    </location>
</feature>
<dbReference type="Proteomes" id="UP000000759">
    <property type="component" value="Chromosome 22"/>
</dbReference>
<organism evidence="2 3">
    <name type="scientific">Phaeodactylum tricornutum (strain CCAP 1055/1)</name>
    <dbReference type="NCBI Taxonomy" id="556484"/>
    <lineage>
        <taxon>Eukaryota</taxon>
        <taxon>Sar</taxon>
        <taxon>Stramenopiles</taxon>
        <taxon>Ochrophyta</taxon>
        <taxon>Bacillariophyta</taxon>
        <taxon>Bacillariophyceae</taxon>
        <taxon>Bacillariophycidae</taxon>
        <taxon>Naviculales</taxon>
        <taxon>Phaeodactylaceae</taxon>
        <taxon>Phaeodactylum</taxon>
    </lineage>
</organism>
<dbReference type="EMBL" id="CM000624">
    <property type="protein sequence ID" value="EEC44253.1"/>
    <property type="molecule type" value="Genomic_DNA"/>
</dbReference>
<feature type="compositionally biased region" description="Acidic residues" evidence="1">
    <location>
        <begin position="674"/>
        <end position="685"/>
    </location>
</feature>
<evidence type="ECO:0008006" key="4">
    <source>
        <dbReference type="Google" id="ProtNLM"/>
    </source>
</evidence>
<accession>B7GAH7</accession>
<feature type="region of interest" description="Disordered" evidence="1">
    <location>
        <begin position="273"/>
        <end position="292"/>
    </location>
</feature>
<dbReference type="HOGENOM" id="CLU_291793_0_0_1"/>
<dbReference type="InterPro" id="IPR035892">
    <property type="entry name" value="C2_domain_sf"/>
</dbReference>
<feature type="region of interest" description="Disordered" evidence="1">
    <location>
        <begin position="599"/>
        <end position="636"/>
    </location>
</feature>
<proteinExistence type="predicted"/>
<dbReference type="OrthoDB" id="42708at2759"/>
<evidence type="ECO:0000313" key="3">
    <source>
        <dbReference type="Proteomes" id="UP000000759"/>
    </source>
</evidence>
<reference evidence="2 3" key="1">
    <citation type="journal article" date="2008" name="Nature">
        <title>The Phaeodactylum genome reveals the evolutionary history of diatom genomes.</title>
        <authorList>
            <person name="Bowler C."/>
            <person name="Allen A.E."/>
            <person name="Badger J.H."/>
            <person name="Grimwood J."/>
            <person name="Jabbari K."/>
            <person name="Kuo A."/>
            <person name="Maheswari U."/>
            <person name="Martens C."/>
            <person name="Maumus F."/>
            <person name="Otillar R.P."/>
            <person name="Rayko E."/>
            <person name="Salamov A."/>
            <person name="Vandepoele K."/>
            <person name="Beszteri B."/>
            <person name="Gruber A."/>
            <person name="Heijde M."/>
            <person name="Katinka M."/>
            <person name="Mock T."/>
            <person name="Valentin K."/>
            <person name="Verret F."/>
            <person name="Berges J.A."/>
            <person name="Brownlee C."/>
            <person name="Cadoret J.P."/>
            <person name="Chiovitti A."/>
            <person name="Choi C.J."/>
            <person name="Coesel S."/>
            <person name="De Martino A."/>
            <person name="Detter J.C."/>
            <person name="Durkin C."/>
            <person name="Falciatore A."/>
            <person name="Fournet J."/>
            <person name="Haruta M."/>
            <person name="Huysman M.J."/>
            <person name="Jenkins B.D."/>
            <person name="Jiroutova K."/>
            <person name="Jorgensen R.E."/>
            <person name="Joubert Y."/>
            <person name="Kaplan A."/>
            <person name="Kroger N."/>
            <person name="Kroth P.G."/>
            <person name="La Roche J."/>
            <person name="Lindquist E."/>
            <person name="Lommer M."/>
            <person name="Martin-Jezequel V."/>
            <person name="Lopez P.J."/>
            <person name="Lucas S."/>
            <person name="Mangogna M."/>
            <person name="McGinnis K."/>
            <person name="Medlin L.K."/>
            <person name="Montsant A."/>
            <person name="Oudot-Le Secq M.P."/>
            <person name="Napoli C."/>
            <person name="Obornik M."/>
            <person name="Parker M.S."/>
            <person name="Petit J.L."/>
            <person name="Porcel B.M."/>
            <person name="Poulsen N."/>
            <person name="Robison M."/>
            <person name="Rychlewski L."/>
            <person name="Rynearson T.A."/>
            <person name="Schmutz J."/>
            <person name="Shapiro H."/>
            <person name="Siaut M."/>
            <person name="Stanley M."/>
            <person name="Sussman M.R."/>
            <person name="Taylor A.R."/>
            <person name="Vardi A."/>
            <person name="von Dassow P."/>
            <person name="Vyverman W."/>
            <person name="Willis A."/>
            <person name="Wyrwicz L.S."/>
            <person name="Rokhsar D.S."/>
            <person name="Weissenbach J."/>
            <person name="Armbrust E.V."/>
            <person name="Green B.R."/>
            <person name="Van de Peer Y."/>
            <person name="Grigoriev I.V."/>
        </authorList>
    </citation>
    <scope>NUCLEOTIDE SEQUENCE [LARGE SCALE GENOMIC DNA]</scope>
    <source>
        <strain evidence="2 3">CCAP 1055/1</strain>
    </source>
</reference>
<dbReference type="AlphaFoldDB" id="B7GAH7"/>
<dbReference type="PaxDb" id="2850-Phatr49408"/>
<feature type="compositionally biased region" description="Basic and acidic residues" evidence="1">
    <location>
        <begin position="608"/>
        <end position="618"/>
    </location>
</feature>
<dbReference type="SUPFAM" id="SSF49562">
    <property type="entry name" value="C2 domain (Calcium/lipid-binding domain, CaLB)"/>
    <property type="match status" value="1"/>
</dbReference>
<keyword evidence="3" id="KW-1185">Reference proteome</keyword>
<dbReference type="InParanoid" id="B7GAH7"/>
<feature type="compositionally biased region" description="Basic residues" evidence="1">
    <location>
        <begin position="146"/>
        <end position="161"/>
    </location>
</feature>
<dbReference type="KEGG" id="pti:PHATRDRAFT_49408"/>
<feature type="region of interest" description="Disordered" evidence="1">
    <location>
        <begin position="1"/>
        <end position="83"/>
    </location>
</feature>
<protein>
    <recommendedName>
        <fullName evidence="4">C2 domain-containing protein</fullName>
    </recommendedName>
</protein>
<feature type="compositionally biased region" description="Basic and acidic residues" evidence="1">
    <location>
        <begin position="162"/>
        <end position="171"/>
    </location>
</feature>
<feature type="region of interest" description="Disordered" evidence="1">
    <location>
        <begin position="136"/>
        <end position="176"/>
    </location>
</feature>
<feature type="compositionally biased region" description="Basic and acidic residues" evidence="1">
    <location>
        <begin position="275"/>
        <end position="285"/>
    </location>
</feature>
<dbReference type="RefSeq" id="XP_002184075.1">
    <property type="nucleotide sequence ID" value="XM_002184039.1"/>
</dbReference>
<feature type="region of interest" description="Disordered" evidence="1">
    <location>
        <begin position="653"/>
        <end position="712"/>
    </location>
</feature>
<dbReference type="eggNOG" id="ENOG502TKPY">
    <property type="taxonomic scope" value="Eukaryota"/>
</dbReference>
<dbReference type="Gene3D" id="2.60.40.150">
    <property type="entry name" value="C2 domain"/>
    <property type="match status" value="1"/>
</dbReference>
<feature type="compositionally biased region" description="Basic and acidic residues" evidence="1">
    <location>
        <begin position="61"/>
        <end position="83"/>
    </location>
</feature>
<feature type="compositionally biased region" description="Basic and acidic residues" evidence="1">
    <location>
        <begin position="625"/>
        <end position="636"/>
    </location>
</feature>